<dbReference type="PROSITE" id="PS50102">
    <property type="entry name" value="RRM"/>
    <property type="match status" value="1"/>
</dbReference>
<evidence type="ECO:0000256" key="1">
    <source>
        <dbReference type="PROSITE-ProRule" id="PRU00047"/>
    </source>
</evidence>
<evidence type="ECO:0000313" key="6">
    <source>
        <dbReference type="EMBL" id="CAK9278180.1"/>
    </source>
</evidence>
<keyword evidence="1" id="KW-0863">Zinc-finger</keyword>
<feature type="domain" description="CCHC-type" evidence="5">
    <location>
        <begin position="131"/>
        <end position="145"/>
    </location>
</feature>
<keyword evidence="2" id="KW-0694">RNA-binding</keyword>
<evidence type="ECO:0000259" key="5">
    <source>
        <dbReference type="PROSITE" id="PS50158"/>
    </source>
</evidence>
<dbReference type="EMBL" id="OZ020103">
    <property type="protein sequence ID" value="CAK9278180.1"/>
    <property type="molecule type" value="Genomic_DNA"/>
</dbReference>
<dbReference type="Pfam" id="PF00098">
    <property type="entry name" value="zf-CCHC"/>
    <property type="match status" value="2"/>
</dbReference>
<dbReference type="Gene3D" id="3.30.70.330">
    <property type="match status" value="1"/>
</dbReference>
<dbReference type="InterPro" id="IPR012677">
    <property type="entry name" value="Nucleotide-bd_a/b_plait_sf"/>
</dbReference>
<name>A0ABP0XGE8_9BRYO</name>
<dbReference type="PANTHER" id="PTHR48038">
    <property type="entry name" value="RIBONUCLEOPROTEIN RB97D"/>
    <property type="match status" value="1"/>
</dbReference>
<keyword evidence="1" id="KW-0862">Zinc</keyword>
<feature type="compositionally biased region" description="Low complexity" evidence="3">
    <location>
        <begin position="167"/>
        <end position="178"/>
    </location>
</feature>
<organism evidence="6 7">
    <name type="scientific">Sphagnum jensenii</name>
    <dbReference type="NCBI Taxonomy" id="128206"/>
    <lineage>
        <taxon>Eukaryota</taxon>
        <taxon>Viridiplantae</taxon>
        <taxon>Streptophyta</taxon>
        <taxon>Embryophyta</taxon>
        <taxon>Bryophyta</taxon>
        <taxon>Sphagnophytina</taxon>
        <taxon>Sphagnopsida</taxon>
        <taxon>Sphagnales</taxon>
        <taxon>Sphagnaceae</taxon>
        <taxon>Sphagnum</taxon>
    </lineage>
</organism>
<feature type="region of interest" description="Disordered" evidence="3">
    <location>
        <begin position="164"/>
        <end position="306"/>
    </location>
</feature>
<sequence length="306" mass="34708">MPRYEDRDRSDRGYRGDDRGYRSERSERFEYRGDDGATRLYVGGLSTRTRSRDLEDVFAKYGRIRDVDVKHDFAFVEFSDSRDADDARHYLNGKDFDGNRLIVEFARRGPRGPGGARVYLGRGPPPGTGCCYNCGNDGHWARDCKAGDWRDKCYRCGQRGHIERNCRNSPRLNSSPSRSRSRSPRGHGRSRRSFSRSRSLSYSRSPVRRDRSPVRDERSKKSYRKSRSMTGSPPATKKRSMSASPMGNGRSLSRSPVPRSQSPPPRGVRRDTSRSLSHSPRNGMELENSRKHQTSPPPATAGSLSP</sequence>
<dbReference type="InterPro" id="IPR035979">
    <property type="entry name" value="RBD_domain_sf"/>
</dbReference>
<dbReference type="Gene3D" id="4.10.60.10">
    <property type="entry name" value="Zinc finger, CCHC-type"/>
    <property type="match status" value="2"/>
</dbReference>
<evidence type="ECO:0000259" key="4">
    <source>
        <dbReference type="PROSITE" id="PS50102"/>
    </source>
</evidence>
<dbReference type="InterPro" id="IPR000504">
    <property type="entry name" value="RRM_dom"/>
</dbReference>
<feature type="domain" description="CCHC-type" evidence="5">
    <location>
        <begin position="152"/>
        <end position="168"/>
    </location>
</feature>
<gene>
    <name evidence="6" type="ORF">CSSPJE1EN1_LOCUS23658</name>
</gene>
<dbReference type="SMART" id="SM00343">
    <property type="entry name" value="ZnF_C2HC"/>
    <property type="match status" value="2"/>
</dbReference>
<dbReference type="Pfam" id="PF00076">
    <property type="entry name" value="RRM_1"/>
    <property type="match status" value="1"/>
</dbReference>
<proteinExistence type="predicted"/>
<reference evidence="6" key="1">
    <citation type="submission" date="2024-02" db="EMBL/GenBank/DDBJ databases">
        <authorList>
            <consortium name="ELIXIR-Norway"/>
            <consortium name="Elixir Norway"/>
        </authorList>
    </citation>
    <scope>NUCLEOTIDE SEQUENCE</scope>
</reference>
<evidence type="ECO:0000256" key="2">
    <source>
        <dbReference type="PROSITE-ProRule" id="PRU00176"/>
    </source>
</evidence>
<accession>A0ABP0XGE8</accession>
<feature type="compositionally biased region" description="Low complexity" evidence="3">
    <location>
        <begin position="249"/>
        <end position="260"/>
    </location>
</feature>
<dbReference type="SUPFAM" id="SSF54928">
    <property type="entry name" value="RNA-binding domain, RBD"/>
    <property type="match status" value="1"/>
</dbReference>
<dbReference type="InterPro" id="IPR036875">
    <property type="entry name" value="Znf_CCHC_sf"/>
</dbReference>
<evidence type="ECO:0000313" key="7">
    <source>
        <dbReference type="Proteomes" id="UP001497444"/>
    </source>
</evidence>
<dbReference type="Proteomes" id="UP001497444">
    <property type="component" value="Chromosome 8"/>
</dbReference>
<dbReference type="InterPro" id="IPR001878">
    <property type="entry name" value="Znf_CCHC"/>
</dbReference>
<evidence type="ECO:0000256" key="3">
    <source>
        <dbReference type="SAM" id="MobiDB-lite"/>
    </source>
</evidence>
<feature type="compositionally biased region" description="Basic and acidic residues" evidence="3">
    <location>
        <begin position="207"/>
        <end position="220"/>
    </location>
</feature>
<feature type="domain" description="RRM" evidence="4">
    <location>
        <begin position="38"/>
        <end position="108"/>
    </location>
</feature>
<dbReference type="PANTHER" id="PTHR48038:SF1">
    <property type="entry name" value="RIBONUCLEOPROTEIN RB97D"/>
    <property type="match status" value="1"/>
</dbReference>
<keyword evidence="1" id="KW-0479">Metal-binding</keyword>
<feature type="compositionally biased region" description="Basic residues" evidence="3">
    <location>
        <begin position="179"/>
        <end position="195"/>
    </location>
</feature>
<feature type="compositionally biased region" description="Low complexity" evidence="3">
    <location>
        <begin position="196"/>
        <end position="205"/>
    </location>
</feature>
<protein>
    <submittedName>
        <fullName evidence="6">Uncharacterized protein</fullName>
    </submittedName>
</protein>
<dbReference type="PROSITE" id="PS50158">
    <property type="entry name" value="ZF_CCHC"/>
    <property type="match status" value="2"/>
</dbReference>
<dbReference type="SUPFAM" id="SSF57756">
    <property type="entry name" value="Retrovirus zinc finger-like domains"/>
    <property type="match status" value="1"/>
</dbReference>
<feature type="region of interest" description="Disordered" evidence="3">
    <location>
        <begin position="1"/>
        <end position="21"/>
    </location>
</feature>
<dbReference type="SMART" id="SM00360">
    <property type="entry name" value="RRM"/>
    <property type="match status" value="1"/>
</dbReference>
<keyword evidence="7" id="KW-1185">Reference proteome</keyword>